<dbReference type="CDD" id="cd19500">
    <property type="entry name" value="RecA-like_Lon"/>
    <property type="match status" value="1"/>
</dbReference>
<dbReference type="EMBL" id="DWYC01000094">
    <property type="protein sequence ID" value="HJB58042.1"/>
    <property type="molecule type" value="Genomic_DNA"/>
</dbReference>
<dbReference type="PIRSF" id="PIRSF001174">
    <property type="entry name" value="Lon_proteas"/>
    <property type="match status" value="1"/>
</dbReference>
<evidence type="ECO:0000256" key="10">
    <source>
        <dbReference type="ARBA" id="ARBA00053875"/>
    </source>
</evidence>
<dbReference type="GO" id="GO:0034605">
    <property type="term" value="P:cellular response to heat"/>
    <property type="evidence" value="ECO:0007669"/>
    <property type="project" value="UniProtKB-UniRule"/>
</dbReference>
<evidence type="ECO:0000256" key="12">
    <source>
        <dbReference type="ARBA" id="ARBA00071934"/>
    </source>
</evidence>
<evidence type="ECO:0000259" key="23">
    <source>
        <dbReference type="PROSITE" id="PS51787"/>
    </source>
</evidence>
<evidence type="ECO:0000256" key="18">
    <source>
        <dbReference type="PROSITE-ProRule" id="PRU01122"/>
    </source>
</evidence>
<dbReference type="InterPro" id="IPR004815">
    <property type="entry name" value="Lon_bac/euk-typ"/>
</dbReference>
<dbReference type="Gene3D" id="1.20.58.1480">
    <property type="match status" value="1"/>
</dbReference>
<comment type="similarity">
    <text evidence="14 15 18 19">Belongs to the peptidase S16 family.</text>
</comment>
<evidence type="ECO:0000256" key="11">
    <source>
        <dbReference type="ARBA" id="ARBA00066743"/>
    </source>
</evidence>
<dbReference type="InterPro" id="IPR003959">
    <property type="entry name" value="ATPase_AAA_core"/>
</dbReference>
<dbReference type="InterPro" id="IPR003111">
    <property type="entry name" value="Lon_prtase_N"/>
</dbReference>
<evidence type="ECO:0000256" key="3">
    <source>
        <dbReference type="ARBA" id="ARBA00022670"/>
    </source>
</evidence>
<dbReference type="SMART" id="SM00464">
    <property type="entry name" value="LON"/>
    <property type="match status" value="1"/>
</dbReference>
<dbReference type="SUPFAM" id="SSF52540">
    <property type="entry name" value="P-loop containing nucleoside triphosphate hydrolases"/>
    <property type="match status" value="1"/>
</dbReference>
<evidence type="ECO:0000256" key="5">
    <source>
        <dbReference type="ARBA" id="ARBA00022801"/>
    </source>
</evidence>
<dbReference type="GO" id="GO:0005737">
    <property type="term" value="C:cytoplasm"/>
    <property type="evidence" value="ECO:0007669"/>
    <property type="project" value="UniProtKB-SubCell"/>
</dbReference>
<dbReference type="Gene3D" id="3.30.230.10">
    <property type="match status" value="1"/>
</dbReference>
<evidence type="ECO:0000256" key="1">
    <source>
        <dbReference type="ARBA" id="ARBA00004496"/>
    </source>
</evidence>
<dbReference type="PROSITE" id="PS51786">
    <property type="entry name" value="LON_PROTEOLYTIC"/>
    <property type="match status" value="1"/>
</dbReference>
<dbReference type="PROSITE" id="PS51787">
    <property type="entry name" value="LON_N"/>
    <property type="match status" value="1"/>
</dbReference>
<dbReference type="SUPFAM" id="SSF54211">
    <property type="entry name" value="Ribosomal protein S5 domain 2-like"/>
    <property type="match status" value="1"/>
</dbReference>
<dbReference type="GO" id="GO:0004176">
    <property type="term" value="F:ATP-dependent peptidase activity"/>
    <property type="evidence" value="ECO:0007669"/>
    <property type="project" value="UniProtKB-UniRule"/>
</dbReference>
<evidence type="ECO:0000256" key="2">
    <source>
        <dbReference type="ARBA" id="ARBA00022490"/>
    </source>
</evidence>
<dbReference type="InterPro" id="IPR027543">
    <property type="entry name" value="Lon_bac"/>
</dbReference>
<keyword evidence="3 14" id="KW-0645">Protease</keyword>
<dbReference type="InterPro" id="IPR027417">
    <property type="entry name" value="P-loop_NTPase"/>
</dbReference>
<gene>
    <name evidence="14 24" type="primary">lon</name>
    <name evidence="24" type="ORF">H9714_10890</name>
</gene>
<organism evidence="24 25">
    <name type="scientific">Candidatus Flavonifractor intestinipullorum</name>
    <dbReference type="NCBI Taxonomy" id="2838587"/>
    <lineage>
        <taxon>Bacteria</taxon>
        <taxon>Bacillati</taxon>
        <taxon>Bacillota</taxon>
        <taxon>Clostridia</taxon>
        <taxon>Eubacteriales</taxon>
        <taxon>Oscillospiraceae</taxon>
        <taxon>Flavonifractor</taxon>
    </lineage>
</organism>
<evidence type="ECO:0000256" key="13">
    <source>
        <dbReference type="ARBA" id="ARBA00082722"/>
    </source>
</evidence>
<feature type="active site" evidence="14 16">
    <location>
        <position position="682"/>
    </location>
</feature>
<keyword evidence="4 14" id="KW-0547">Nucleotide-binding</keyword>
<evidence type="ECO:0000256" key="17">
    <source>
        <dbReference type="PIRSR" id="PIRSR001174-2"/>
    </source>
</evidence>
<dbReference type="GO" id="GO:0004252">
    <property type="term" value="F:serine-type endopeptidase activity"/>
    <property type="evidence" value="ECO:0007669"/>
    <property type="project" value="UniProtKB-UniRule"/>
</dbReference>
<dbReference type="GO" id="GO:0006515">
    <property type="term" value="P:protein quality control for misfolded or incompletely synthesized proteins"/>
    <property type="evidence" value="ECO:0007669"/>
    <property type="project" value="UniProtKB-UniRule"/>
</dbReference>
<dbReference type="AlphaFoldDB" id="A0A9D2MCS5"/>
<dbReference type="PRINTS" id="PR00830">
    <property type="entry name" value="ENDOLAPTASE"/>
</dbReference>
<keyword evidence="2 14" id="KW-0963">Cytoplasm</keyword>
<feature type="domain" description="Lon proteolytic" evidence="22">
    <location>
        <begin position="595"/>
        <end position="776"/>
    </location>
</feature>
<evidence type="ECO:0000256" key="4">
    <source>
        <dbReference type="ARBA" id="ARBA00022741"/>
    </source>
</evidence>
<evidence type="ECO:0000259" key="22">
    <source>
        <dbReference type="PROSITE" id="PS51786"/>
    </source>
</evidence>
<proteinExistence type="evidence at transcript level"/>
<dbReference type="NCBIfam" id="TIGR00763">
    <property type="entry name" value="lon"/>
    <property type="match status" value="1"/>
</dbReference>
<comment type="induction">
    <text evidence="14">By heat shock.</text>
</comment>
<dbReference type="EC" id="3.4.21.53" evidence="11 14"/>
<dbReference type="Pfam" id="PF02190">
    <property type="entry name" value="LON_substr_bdg"/>
    <property type="match status" value="1"/>
</dbReference>
<evidence type="ECO:0000256" key="21">
    <source>
        <dbReference type="SAM" id="MobiDB-lite"/>
    </source>
</evidence>
<evidence type="ECO:0000256" key="20">
    <source>
        <dbReference type="SAM" id="Coils"/>
    </source>
</evidence>
<dbReference type="InterPro" id="IPR020568">
    <property type="entry name" value="Ribosomal_Su5_D2-typ_SF"/>
</dbReference>
<feature type="coiled-coil region" evidence="20">
    <location>
        <begin position="194"/>
        <end position="228"/>
    </location>
</feature>
<dbReference type="InterPro" id="IPR008268">
    <property type="entry name" value="Peptidase_S16_AS"/>
</dbReference>
<sequence length="804" mass="88633">MTEQENQAAVTAMPVLALRGMTVFPNMLLHFDVGRDISIKALDEAMTSGSPIFLVSQKDLAVEAPKEGDLCRVGTISSVRQILRLPGDNVRVMVEGSSRGRLSRLTQLTPYLAGEVEEIAAESALHPSAKTEALIRQTYELFGRYIELAPKMTPDILMNLLSSEDPGYIADYIAQNIVMRAGDKQAILEELRPVRRLERLYQQLKRELEILEMELDLQNRVREGLSRNQRDYYLREQLKVIQQELGEDGGENEGAEYRARIEKAKLPQEVSEKLLKEVGRLEKQPFGSAEATVLRSYLDVCLELPWGKKTRERLDVAAARKVLDADHYGLEKVKERILEFLAVKQLAPQLRGQILCLVGPPGVGKTSIAASVARALNRKMARISLGGIHDEAEIRGHRKTYIGAMPGRIIAAVRQAGSSNPLLLLDEIDKLGADQRGDPSSALLEVLDAEQNSTFRDHYLEVPYDLSDVLFITTANTLDTIPRPLLDRMEVIELSSYTDEEKLQIAKGHLLPKELKRHGLKKSQLKLTDAAVREIITGYTRESGVRILERELGAVCRKAAMRLVSGGAKSVSVTGDNLEEFLGVRRYHPERLPRTEQVGVVNGLAWTSVGGEILEVEVNVVPGTGKLELTGNLGDVMKESAHAAYSYIRSRADRLGIEADFYQKKDIHVHFPEGAVPKDGPSAGIAITTAMVSALTNTPVRRELAMTGEVTLRGRVLPIGGLKEKTMAALRNGIKTVLLPADNEKDLEEIDQTVRAALHFIPVEHVDAVLAQALGLDVTRPAGRPEEAPGVESAARRGGIGLQQ</sequence>
<comment type="function">
    <text evidence="10 14">ATP-dependent serine protease that mediates the selective degradation of mutant and abnormal proteins as well as certain short-lived regulatory proteins. Required for cellular homeostasis and for survival from DNA damage and developmental changes induced by stress. Degrades polypeptides processively to yield small peptide fragments that are 5 to 10 amino acids long. Binds to DNA in a double-stranded, site-specific manner.</text>
</comment>
<evidence type="ECO:0000256" key="9">
    <source>
        <dbReference type="ARBA" id="ARBA00050665"/>
    </source>
</evidence>
<evidence type="ECO:0000256" key="6">
    <source>
        <dbReference type="ARBA" id="ARBA00022825"/>
    </source>
</evidence>
<reference evidence="24" key="2">
    <citation type="submission" date="2021-04" db="EMBL/GenBank/DDBJ databases">
        <authorList>
            <person name="Gilroy R."/>
        </authorList>
    </citation>
    <scope>NUCLEOTIDE SEQUENCE</scope>
    <source>
        <strain evidence="24">CHK189-11263</strain>
    </source>
</reference>
<evidence type="ECO:0000256" key="16">
    <source>
        <dbReference type="PIRSR" id="PIRSR001174-1"/>
    </source>
</evidence>
<comment type="subcellular location">
    <subcellularLocation>
        <location evidence="1 14 15">Cytoplasm</location>
    </subcellularLocation>
</comment>
<dbReference type="PROSITE" id="PS01046">
    <property type="entry name" value="LON_SER"/>
    <property type="match status" value="1"/>
</dbReference>
<dbReference type="SUPFAM" id="SSF88697">
    <property type="entry name" value="PUA domain-like"/>
    <property type="match status" value="1"/>
</dbReference>
<name>A0A9D2MCS5_9FIRM</name>
<feature type="active site" evidence="14 16">
    <location>
        <position position="725"/>
    </location>
</feature>
<evidence type="ECO:0000256" key="15">
    <source>
        <dbReference type="PIRNR" id="PIRNR001174"/>
    </source>
</evidence>
<comment type="catalytic activity">
    <reaction evidence="9 14 15 18">
        <text>Hydrolysis of proteins in presence of ATP.</text>
        <dbReference type="EC" id="3.4.21.53"/>
    </reaction>
</comment>
<dbReference type="InterPro" id="IPR014721">
    <property type="entry name" value="Ribsml_uS5_D2-typ_fold_subgr"/>
</dbReference>
<evidence type="ECO:0000256" key="19">
    <source>
        <dbReference type="RuleBase" id="RU000591"/>
    </source>
</evidence>
<evidence type="ECO:0000256" key="14">
    <source>
        <dbReference type="HAMAP-Rule" id="MF_01973"/>
    </source>
</evidence>
<evidence type="ECO:0000313" key="25">
    <source>
        <dbReference type="Proteomes" id="UP000824208"/>
    </source>
</evidence>
<comment type="subunit">
    <text evidence="14 15">Homohexamer. Organized in a ring with a central cavity.</text>
</comment>
<dbReference type="GO" id="GO:0016887">
    <property type="term" value="F:ATP hydrolysis activity"/>
    <property type="evidence" value="ECO:0007669"/>
    <property type="project" value="UniProtKB-UniRule"/>
</dbReference>
<keyword evidence="20" id="KW-0175">Coiled coil</keyword>
<comment type="caution">
    <text evidence="24">The sequence shown here is derived from an EMBL/GenBank/DDBJ whole genome shotgun (WGS) entry which is preliminary data.</text>
</comment>
<dbReference type="InterPro" id="IPR008269">
    <property type="entry name" value="Lon_proteolytic"/>
</dbReference>
<feature type="domain" description="Lon N-terminal" evidence="23">
    <location>
        <begin position="13"/>
        <end position="208"/>
    </location>
</feature>
<dbReference type="GO" id="GO:0005524">
    <property type="term" value="F:ATP binding"/>
    <property type="evidence" value="ECO:0007669"/>
    <property type="project" value="UniProtKB-UniRule"/>
</dbReference>
<dbReference type="Gene3D" id="1.10.8.60">
    <property type="match status" value="1"/>
</dbReference>
<dbReference type="PANTHER" id="PTHR10046">
    <property type="entry name" value="ATP DEPENDENT LON PROTEASE FAMILY MEMBER"/>
    <property type="match status" value="1"/>
</dbReference>
<feature type="region of interest" description="Disordered" evidence="21">
    <location>
        <begin position="780"/>
        <end position="804"/>
    </location>
</feature>
<keyword evidence="5 14" id="KW-0378">Hydrolase</keyword>
<dbReference type="HAMAP" id="MF_01973">
    <property type="entry name" value="lon_bact"/>
    <property type="match status" value="1"/>
</dbReference>
<keyword evidence="8 14" id="KW-0346">Stress response</keyword>
<dbReference type="InterPro" id="IPR054594">
    <property type="entry name" value="Lon_lid"/>
</dbReference>
<dbReference type="SMART" id="SM00382">
    <property type="entry name" value="AAA"/>
    <property type="match status" value="1"/>
</dbReference>
<accession>A0A9D2MCS5</accession>
<keyword evidence="7 14" id="KW-0067">ATP-binding</keyword>
<dbReference type="Pfam" id="PF22667">
    <property type="entry name" value="Lon_lid"/>
    <property type="match status" value="1"/>
</dbReference>
<protein>
    <recommendedName>
        <fullName evidence="12 14">Lon protease</fullName>
        <ecNumber evidence="11 14">3.4.21.53</ecNumber>
    </recommendedName>
    <alternativeName>
        <fullName evidence="13 14">ATP-dependent protease La</fullName>
    </alternativeName>
</protein>
<dbReference type="InterPro" id="IPR046336">
    <property type="entry name" value="Lon_prtase_N_sf"/>
</dbReference>
<dbReference type="FunFam" id="3.40.50.300:FF:000021">
    <property type="entry name" value="Lon protease homolog"/>
    <property type="match status" value="1"/>
</dbReference>
<dbReference type="Pfam" id="PF05362">
    <property type="entry name" value="Lon_C"/>
    <property type="match status" value="1"/>
</dbReference>
<dbReference type="InterPro" id="IPR027065">
    <property type="entry name" value="Lon_Prtase"/>
</dbReference>
<dbReference type="GO" id="GO:0043565">
    <property type="term" value="F:sequence-specific DNA binding"/>
    <property type="evidence" value="ECO:0007669"/>
    <property type="project" value="UniProtKB-UniRule"/>
</dbReference>
<dbReference type="Proteomes" id="UP000824208">
    <property type="component" value="Unassembled WGS sequence"/>
</dbReference>
<evidence type="ECO:0000256" key="8">
    <source>
        <dbReference type="ARBA" id="ARBA00023016"/>
    </source>
</evidence>
<dbReference type="Pfam" id="PF00004">
    <property type="entry name" value="AAA"/>
    <property type="match status" value="1"/>
</dbReference>
<dbReference type="Gene3D" id="3.40.50.300">
    <property type="entry name" value="P-loop containing nucleotide triphosphate hydrolases"/>
    <property type="match status" value="1"/>
</dbReference>
<evidence type="ECO:0000256" key="7">
    <source>
        <dbReference type="ARBA" id="ARBA00022840"/>
    </source>
</evidence>
<dbReference type="Gene3D" id="2.30.130.40">
    <property type="entry name" value="LON domain-like"/>
    <property type="match status" value="1"/>
</dbReference>
<feature type="binding site" evidence="14 17">
    <location>
        <begin position="359"/>
        <end position="366"/>
    </location>
    <ligand>
        <name>ATP</name>
        <dbReference type="ChEBI" id="CHEBI:30616"/>
    </ligand>
</feature>
<keyword evidence="6 14" id="KW-0720">Serine protease</keyword>
<reference evidence="24" key="1">
    <citation type="journal article" date="2021" name="PeerJ">
        <title>Extensive microbial diversity within the chicken gut microbiome revealed by metagenomics and culture.</title>
        <authorList>
            <person name="Gilroy R."/>
            <person name="Ravi A."/>
            <person name="Getino M."/>
            <person name="Pursley I."/>
            <person name="Horton D.L."/>
            <person name="Alikhan N.F."/>
            <person name="Baker D."/>
            <person name="Gharbi K."/>
            <person name="Hall N."/>
            <person name="Watson M."/>
            <person name="Adriaenssens E.M."/>
            <person name="Foster-Nyarko E."/>
            <person name="Jarju S."/>
            <person name="Secka A."/>
            <person name="Antonio M."/>
            <person name="Oren A."/>
            <person name="Chaudhuri R.R."/>
            <person name="La Ragione R."/>
            <person name="Hildebrand F."/>
            <person name="Pallen M.J."/>
        </authorList>
    </citation>
    <scope>NUCLEOTIDE SEQUENCE</scope>
    <source>
        <strain evidence="24">CHK189-11263</strain>
    </source>
</reference>
<dbReference type="InterPro" id="IPR003593">
    <property type="entry name" value="AAA+_ATPase"/>
</dbReference>
<dbReference type="Gene3D" id="1.20.5.5270">
    <property type="match status" value="1"/>
</dbReference>
<evidence type="ECO:0000313" key="24">
    <source>
        <dbReference type="EMBL" id="HJB58042.1"/>
    </source>
</evidence>
<dbReference type="InterPro" id="IPR015947">
    <property type="entry name" value="PUA-like_sf"/>
</dbReference>